<dbReference type="Proteomes" id="UP001235064">
    <property type="component" value="Unassembled WGS sequence"/>
</dbReference>
<organism evidence="2 3">
    <name type="scientific">Microbacterium candidum</name>
    <dbReference type="NCBI Taxonomy" id="3041922"/>
    <lineage>
        <taxon>Bacteria</taxon>
        <taxon>Bacillati</taxon>
        <taxon>Actinomycetota</taxon>
        <taxon>Actinomycetes</taxon>
        <taxon>Micrococcales</taxon>
        <taxon>Microbacteriaceae</taxon>
        <taxon>Microbacterium</taxon>
    </lineage>
</organism>
<sequence length="373" mass="41280">MDEGVHDVQPHRPRVDEGASLRSALTSGPRGRRVCLEVARQLSDEVAAATHRLAYQRTAGVVHLTVHGAAREDEAGEPECATPAVAGLAELIADVAVEPHTDVDSALGASVDAAMYWQPRDEFDVVAAEPTVAKALVRIADRLATHPGASWWTGDRRPDQWAIEWHDPGGAIEIGTDPEPRLQSWREQVDDEEQRARSERPADVEANWSGTWWSSPSGFLVTTGTTPDGVPAGLRLVEDSLGWISATAIPVRGAGRTYEIRTAEDWARLCRRHPLEVTASRRHDWYRTTGRDGRWLIPDWQAIAEGWDAVHLTVAGYLGAATRPIRVDDEFSTVLAGWGPDATLWLTASVREWEGPRIEWRRDGDVWMQDTRP</sequence>
<dbReference type="RefSeq" id="WP_286290361.1">
    <property type="nucleotide sequence ID" value="NZ_JASXSZ010000007.1"/>
</dbReference>
<accession>A0ABT7N3L9</accession>
<proteinExistence type="predicted"/>
<evidence type="ECO:0000313" key="2">
    <source>
        <dbReference type="EMBL" id="MDL9981288.1"/>
    </source>
</evidence>
<gene>
    <name evidence="2" type="ORF">QSV35_18310</name>
</gene>
<feature type="region of interest" description="Disordered" evidence="1">
    <location>
        <begin position="1"/>
        <end position="26"/>
    </location>
</feature>
<evidence type="ECO:0000313" key="3">
    <source>
        <dbReference type="Proteomes" id="UP001235064"/>
    </source>
</evidence>
<dbReference type="EMBL" id="JASXSZ010000007">
    <property type="protein sequence ID" value="MDL9981288.1"/>
    <property type="molecule type" value="Genomic_DNA"/>
</dbReference>
<keyword evidence="3" id="KW-1185">Reference proteome</keyword>
<name>A0ABT7N3L9_9MICO</name>
<evidence type="ECO:0000256" key="1">
    <source>
        <dbReference type="SAM" id="MobiDB-lite"/>
    </source>
</evidence>
<comment type="caution">
    <text evidence="2">The sequence shown here is derived from an EMBL/GenBank/DDBJ whole genome shotgun (WGS) entry which is preliminary data.</text>
</comment>
<feature type="compositionally biased region" description="Basic and acidic residues" evidence="1">
    <location>
        <begin position="1"/>
        <end position="19"/>
    </location>
</feature>
<protein>
    <submittedName>
        <fullName evidence="2">Uncharacterized protein</fullName>
    </submittedName>
</protein>
<reference evidence="2 3" key="1">
    <citation type="submission" date="2023-06" db="EMBL/GenBank/DDBJ databases">
        <title>Microbacterium sp. nov., isolated from a waste landfill.</title>
        <authorList>
            <person name="Wen W."/>
        </authorList>
    </citation>
    <scope>NUCLEOTIDE SEQUENCE [LARGE SCALE GENOMIC DNA]</scope>
    <source>
        <strain evidence="2 3">ASV49</strain>
    </source>
</reference>